<organism evidence="2 3">
    <name type="scientific">Galemys pyrenaicus</name>
    <name type="common">Iberian desman</name>
    <name type="synonym">Pyrenean desman</name>
    <dbReference type="NCBI Taxonomy" id="202257"/>
    <lineage>
        <taxon>Eukaryota</taxon>
        <taxon>Metazoa</taxon>
        <taxon>Chordata</taxon>
        <taxon>Craniata</taxon>
        <taxon>Vertebrata</taxon>
        <taxon>Euteleostomi</taxon>
        <taxon>Mammalia</taxon>
        <taxon>Eutheria</taxon>
        <taxon>Laurasiatheria</taxon>
        <taxon>Eulipotyphla</taxon>
        <taxon>Talpidae</taxon>
        <taxon>Galemys</taxon>
    </lineage>
</organism>
<keyword evidence="2" id="KW-0675">Receptor</keyword>
<dbReference type="PANTHER" id="PTHR15976:SF17">
    <property type="entry name" value="CONSTITUTIVE COACTIVATOR OF PEROXISOME PROLIFERATOR-ACTIVATED RECEPTOR GAMMA"/>
    <property type="match status" value="1"/>
</dbReference>
<feature type="region of interest" description="Disordered" evidence="1">
    <location>
        <begin position="271"/>
        <end position="292"/>
    </location>
</feature>
<evidence type="ECO:0000313" key="2">
    <source>
        <dbReference type="EMBL" id="KAG8504748.1"/>
    </source>
</evidence>
<accession>A0A8J5ZMZ6</accession>
<feature type="region of interest" description="Disordered" evidence="1">
    <location>
        <begin position="495"/>
        <end position="536"/>
    </location>
</feature>
<dbReference type="Proteomes" id="UP000700334">
    <property type="component" value="Unassembled WGS sequence"/>
</dbReference>
<dbReference type="EMBL" id="JAGFMF010012282">
    <property type="protein sequence ID" value="KAG8504748.1"/>
    <property type="molecule type" value="Genomic_DNA"/>
</dbReference>
<feature type="region of interest" description="Disordered" evidence="1">
    <location>
        <begin position="312"/>
        <end position="343"/>
    </location>
</feature>
<feature type="region of interest" description="Disordered" evidence="1">
    <location>
        <begin position="205"/>
        <end position="251"/>
    </location>
</feature>
<dbReference type="InterPro" id="IPR026784">
    <property type="entry name" value="Coact_PPARg"/>
</dbReference>
<keyword evidence="3" id="KW-1185">Reference proteome</keyword>
<gene>
    <name evidence="2" type="ORF">J0S82_015876</name>
</gene>
<reference evidence="2" key="1">
    <citation type="journal article" date="2021" name="Evol. Appl.">
        <title>The genome of the Pyrenean desman and the effects of bottlenecks and inbreeding on the genomic landscape of an endangered species.</title>
        <authorList>
            <person name="Escoda L."/>
            <person name="Castresana J."/>
        </authorList>
    </citation>
    <scope>NUCLEOTIDE SEQUENCE</scope>
    <source>
        <strain evidence="2">IBE-C5619</strain>
    </source>
</reference>
<name>A0A8J5ZMZ6_GALPY</name>
<proteinExistence type="predicted"/>
<protein>
    <submittedName>
        <fullName evidence="2">Constitutive coactivator of peroxisome proliferator-activated receptor gamma</fullName>
    </submittedName>
</protein>
<comment type="caution">
    <text evidence="2">The sequence shown here is derived from an EMBL/GenBank/DDBJ whole genome shotgun (WGS) entry which is preliminary data.</text>
</comment>
<dbReference type="AlphaFoldDB" id="A0A8J5ZMZ6"/>
<dbReference type="GO" id="GO:0035357">
    <property type="term" value="P:peroxisome proliferator activated receptor signaling pathway"/>
    <property type="evidence" value="ECO:0007669"/>
    <property type="project" value="TreeGrafter"/>
</dbReference>
<sequence>MCLGQVAREQHVRGESYLVYNVLRSGEVECSNTLEDALDQALPSQAFVFRPVRQRVYSLLLGTGAGEQLAAVVVAAQALAGRWPRAGCAVGGRPRPRCLSQSGSDVHLATPGHWLDCPAGHRGPSPAESRWPGPGPSGRAAGAWRALPCRPVAPALGGALAWPAAVARTLTCRGAGLNEPKGCGVSPAPALRVLPHACPGVHPVGRGGAAGGRVPGQAERQAAPSPGGPGTPGARAGWRHPVGWGPHGSAGSGSCPLRSFWRHEAARTGCGRGSAAFGARGRQSRPRASPGRAFTPAVVWPAVALPSVAKVGATGLPRPQPHTEGTCPPRSPEPARAGAPSGTGLLSPWLGHAVPGCPEKQSAWRPVRDHSVRGPVRIGPPVSARARRTGAGCGGLLAGRGWHQVQPPPGLSHAWAPGGVSLVPRSREWVVSSAGCFQQRPGACQHRRFLGVPRLRAGPPALGLTQRRGSSLPQQCRVRPPGAVCALRPRPAPSAGHGCWRAGPRARAAPGGGLGEHLSSVHAQTPQSPSEGADGG</sequence>
<feature type="region of interest" description="Disordered" evidence="1">
    <location>
        <begin position="117"/>
        <end position="141"/>
    </location>
</feature>
<feature type="compositionally biased region" description="Gly residues" evidence="1">
    <location>
        <begin position="205"/>
        <end position="214"/>
    </location>
</feature>
<dbReference type="GO" id="GO:0005634">
    <property type="term" value="C:nucleus"/>
    <property type="evidence" value="ECO:0007669"/>
    <property type="project" value="TreeGrafter"/>
</dbReference>
<evidence type="ECO:0000313" key="3">
    <source>
        <dbReference type="Proteomes" id="UP000700334"/>
    </source>
</evidence>
<feature type="compositionally biased region" description="Polar residues" evidence="1">
    <location>
        <begin position="521"/>
        <end position="530"/>
    </location>
</feature>
<feature type="compositionally biased region" description="Low complexity" evidence="1">
    <location>
        <begin position="129"/>
        <end position="141"/>
    </location>
</feature>
<evidence type="ECO:0000256" key="1">
    <source>
        <dbReference type="SAM" id="MobiDB-lite"/>
    </source>
</evidence>
<dbReference type="GO" id="GO:0045444">
    <property type="term" value="P:fat cell differentiation"/>
    <property type="evidence" value="ECO:0007669"/>
    <property type="project" value="TreeGrafter"/>
</dbReference>
<dbReference type="PANTHER" id="PTHR15976">
    <property type="entry name" value="CONSTITUTIVE COACTIVATOR OF PEROXISOME PROLIFERATOR-ACTIVATED RECEPTOR GAMMA"/>
    <property type="match status" value="1"/>
</dbReference>